<dbReference type="InterPro" id="IPR055130">
    <property type="entry name" value="PreP_C"/>
</dbReference>
<dbReference type="InterPro" id="IPR011765">
    <property type="entry name" value="Pept_M16_N"/>
</dbReference>
<keyword evidence="3" id="KW-1185">Reference proteome</keyword>
<organism evidence="2 3">
    <name type="scientific">Candidatus Weimeria bifida</name>
    <dbReference type="NCBI Taxonomy" id="2599074"/>
    <lineage>
        <taxon>Bacteria</taxon>
        <taxon>Bacillati</taxon>
        <taxon>Bacillota</taxon>
        <taxon>Clostridia</taxon>
        <taxon>Lachnospirales</taxon>
        <taxon>Lachnospiraceae</taxon>
        <taxon>Candidatus Weimeria</taxon>
    </lineage>
</organism>
<sequence>MEKIPEEYELVLQQDLSDIHSKGTLLRHKKSGAYVTLIENDDVNKVFYIGFKTTPEDSTGVPHIIEHTVLCGSDKYPVKDPFVELVKGSMNTFLNAMTYPDKTVFPVASTNDKDFDNLIDVYLDAVFHPNIYKHEEIFRQEGWRYELEDKDSPLTINGVVYNEMKGAYSSPEDVLDRVIMNSLYPDNTYGVESGGDPKDIPNLTYENYLAFHQRYYHPSNSYIYIYGDCDMAKKLEYLDREYLSHYDAIDPKTDIVNEPAFSKMAEVKMPYPVSADESEEGKTYLSLNYSIGDAEDTKLAAALDILDYVLLEAPGAPLRQAILDAGIGTDVYGGSTSIQQPYFQITVKGSDPSKKDQFRELVEKTLMDLSVNGLDHRSLLAGINSDEFKYREADFGGFPKGLIWGLGILDSWLYNKKLPFIRLELLPIYADLKREIDNGYFEDLIRKYFLNNTHSSLVEIYPEAGLQKKEDDAFKKQMAEKKASLSDEEIENIVSYTKHLKEYQSTPSTQEDLAKIPCLSRSDLDRNHRPLNKKIYIREGVPVVFTDTETNGIDYLNIMFDVGHIGLDEAPAFAFGMRLLGLIDTKDYSYRDFATEVNLHLGSLSADVSVVKTGNGDIEPLPGGKTKGYRFFADIKTKFVYEEADSAMKLLYQMLFTSDFSDKKRIREVLMEEKNSVEMRFMTSGHAAAAVRGLSHISRSSAIRDAVNGIGYLRFLQDFAADFDQKVDGFVKTFTEEIKRSFALNTMIISTTGRDQVMDIIDRYQMKAAEILPKENDLPAAEITLDSDSENEGFKSASKVNFVSEVGNFKKHGFKYNGAFSILKVALSYDYLWINIRVKGGAYGCAANFRRSGNVMFTTYRDPNLKDSRDILLNTPDYIRNFNVSDRDMDKYVIGAISACDTPLTPSMEGQRAVTAVIAGISDDQLQRERDEVLEATQDDIRKLAEPVEAALKDSVLTVVGSEDMIDADGELFDRTENLFG</sequence>
<dbReference type="Proteomes" id="UP000460257">
    <property type="component" value="Unassembled WGS sequence"/>
</dbReference>
<dbReference type="GO" id="GO:0046872">
    <property type="term" value="F:metal ion binding"/>
    <property type="evidence" value="ECO:0007669"/>
    <property type="project" value="InterPro"/>
</dbReference>
<dbReference type="PANTHER" id="PTHR43016">
    <property type="entry name" value="PRESEQUENCE PROTEASE"/>
    <property type="match status" value="1"/>
</dbReference>
<dbReference type="Pfam" id="PF05193">
    <property type="entry name" value="Peptidase_M16_C"/>
    <property type="match status" value="1"/>
</dbReference>
<accession>A0A6N7IYZ7</accession>
<dbReference type="PANTHER" id="PTHR43016:SF13">
    <property type="entry name" value="PRESEQUENCE PROTEASE, MITOCHONDRIAL"/>
    <property type="match status" value="1"/>
</dbReference>
<reference evidence="2" key="1">
    <citation type="journal article" date="2020" name="Appl. Environ. Microbiol.">
        <title>Medium-Chain Fatty Acid Synthesis by 'Candidatus Weimeria bifida' gen. nov., sp. nov., and 'Candidatus Pseudoramibacter fermentans' sp. nov.</title>
        <authorList>
            <person name="Scarborough M.J."/>
            <person name="Myers K.S."/>
            <person name="Donohue T.J."/>
            <person name="Noguera D.R."/>
        </authorList>
    </citation>
    <scope>NUCLEOTIDE SEQUENCE</scope>
    <source>
        <strain evidence="2">LCO1.1</strain>
    </source>
</reference>
<name>A0A6N7IYZ7_9FIRM</name>
<dbReference type="Pfam" id="PF22516">
    <property type="entry name" value="PreP_C"/>
    <property type="match status" value="1"/>
</dbReference>
<dbReference type="EMBL" id="VOGC01000006">
    <property type="protein sequence ID" value="MQN01568.1"/>
    <property type="molecule type" value="Genomic_DNA"/>
</dbReference>
<gene>
    <name evidence="2" type="ORF">FRC54_06525</name>
</gene>
<dbReference type="InterPro" id="IPR013578">
    <property type="entry name" value="Peptidase_M16C_assoc"/>
</dbReference>
<dbReference type="GO" id="GO:0016485">
    <property type="term" value="P:protein processing"/>
    <property type="evidence" value="ECO:0007669"/>
    <property type="project" value="TreeGrafter"/>
</dbReference>
<dbReference type="SMART" id="SM01264">
    <property type="entry name" value="M16C_associated"/>
    <property type="match status" value="1"/>
</dbReference>
<dbReference type="FunFam" id="3.30.830.10:FF:000034">
    <property type="entry name" value="presequence protease 1, chloroplastic/mitochondrial"/>
    <property type="match status" value="1"/>
</dbReference>
<evidence type="ECO:0000313" key="3">
    <source>
        <dbReference type="Proteomes" id="UP000460257"/>
    </source>
</evidence>
<dbReference type="InterPro" id="IPR011249">
    <property type="entry name" value="Metalloenz_LuxS/M16"/>
</dbReference>
<evidence type="ECO:0000313" key="2">
    <source>
        <dbReference type="EMBL" id="MQN01568.1"/>
    </source>
</evidence>
<dbReference type="Pfam" id="PF08367">
    <property type="entry name" value="M16C_assoc"/>
    <property type="match status" value="1"/>
</dbReference>
<proteinExistence type="predicted"/>
<dbReference type="AlphaFoldDB" id="A0A6N7IYZ7"/>
<dbReference type="Gene3D" id="3.30.830.10">
    <property type="entry name" value="Metalloenzyme, LuxS/M16 peptidase-like"/>
    <property type="match status" value="4"/>
</dbReference>
<dbReference type="Pfam" id="PF00675">
    <property type="entry name" value="Peptidase_M16"/>
    <property type="match status" value="1"/>
</dbReference>
<feature type="domain" description="Peptidase M16C associated" evidence="1">
    <location>
        <begin position="460"/>
        <end position="719"/>
    </location>
</feature>
<dbReference type="GO" id="GO:0004222">
    <property type="term" value="F:metalloendopeptidase activity"/>
    <property type="evidence" value="ECO:0007669"/>
    <property type="project" value="TreeGrafter"/>
</dbReference>
<comment type="caution">
    <text evidence="2">The sequence shown here is derived from an EMBL/GenBank/DDBJ whole genome shotgun (WGS) entry which is preliminary data.</text>
</comment>
<evidence type="ECO:0000259" key="1">
    <source>
        <dbReference type="SMART" id="SM01264"/>
    </source>
</evidence>
<dbReference type="InterPro" id="IPR007863">
    <property type="entry name" value="Peptidase_M16_C"/>
</dbReference>
<protein>
    <submittedName>
        <fullName evidence="2">Insulinase family protein</fullName>
    </submittedName>
</protein>
<dbReference type="SUPFAM" id="SSF63411">
    <property type="entry name" value="LuxS/MPP-like metallohydrolase"/>
    <property type="match status" value="4"/>
</dbReference>